<accession>A0AA86U4S5</accession>
<reference evidence="2 3" key="2">
    <citation type="submission" date="2024-07" db="EMBL/GenBank/DDBJ databases">
        <authorList>
            <person name="Akdeniz Z."/>
        </authorList>
    </citation>
    <scope>NUCLEOTIDE SEQUENCE [LARGE SCALE GENOMIC DNA]</scope>
</reference>
<dbReference type="EMBL" id="CAXDID020000077">
    <property type="protein sequence ID" value="CAL6017090.1"/>
    <property type="molecule type" value="Genomic_DNA"/>
</dbReference>
<evidence type="ECO:0000313" key="3">
    <source>
        <dbReference type="Proteomes" id="UP001642409"/>
    </source>
</evidence>
<comment type="caution">
    <text evidence="1">The sequence shown here is derived from an EMBL/GenBank/DDBJ whole genome shotgun (WGS) entry which is preliminary data.</text>
</comment>
<evidence type="ECO:0000313" key="1">
    <source>
        <dbReference type="EMBL" id="CAI9940809.1"/>
    </source>
</evidence>
<gene>
    <name evidence="2" type="ORF">HINF_LOCUS25825</name>
    <name evidence="1" type="ORF">HINF_LOCUS28454</name>
</gene>
<name>A0AA86U4S5_9EUKA</name>
<organism evidence="1">
    <name type="scientific">Hexamita inflata</name>
    <dbReference type="NCBI Taxonomy" id="28002"/>
    <lineage>
        <taxon>Eukaryota</taxon>
        <taxon>Metamonada</taxon>
        <taxon>Diplomonadida</taxon>
        <taxon>Hexamitidae</taxon>
        <taxon>Hexamitinae</taxon>
        <taxon>Hexamita</taxon>
    </lineage>
</organism>
<protein>
    <submittedName>
        <fullName evidence="2">Hypothetical_protein</fullName>
    </submittedName>
</protein>
<proteinExistence type="predicted"/>
<reference evidence="1" key="1">
    <citation type="submission" date="2023-06" db="EMBL/GenBank/DDBJ databases">
        <authorList>
            <person name="Kurt Z."/>
        </authorList>
    </citation>
    <scope>NUCLEOTIDE SEQUENCE</scope>
</reference>
<evidence type="ECO:0000313" key="2">
    <source>
        <dbReference type="EMBL" id="CAL6017090.1"/>
    </source>
</evidence>
<dbReference type="EMBL" id="CATOUU010000681">
    <property type="protein sequence ID" value="CAI9940809.1"/>
    <property type="molecule type" value="Genomic_DNA"/>
</dbReference>
<dbReference type="AlphaFoldDB" id="A0AA86U4S5"/>
<keyword evidence="3" id="KW-1185">Reference proteome</keyword>
<dbReference type="Proteomes" id="UP001642409">
    <property type="component" value="Unassembled WGS sequence"/>
</dbReference>
<sequence length="172" mass="20308">MHTARLGAFASDSAQIVGKVKKFIAIDSDSLVQCGTFLEFCQYFNIMKKYEKIPNILGVFYKGVFRCFKTDIKMKYKYLRAFYLNDTELIIVEPNFVMIKYNKIVKQARMVKQVRMIKYIVIVKQTNIIKADVIMYKQKHAKHTMHFSWSTKTACCQQVLRFHLDSQFNPIY</sequence>